<evidence type="ECO:0000256" key="3">
    <source>
        <dbReference type="ARBA" id="ARBA00022670"/>
    </source>
</evidence>
<reference evidence="10 11" key="1">
    <citation type="journal article" date="2015" name="Genome Announc.">
        <title>Expanding the biotechnology potential of lactobacilli through comparative genomics of 213 strains and associated genera.</title>
        <authorList>
            <person name="Sun Z."/>
            <person name="Harris H.M."/>
            <person name="McCann A."/>
            <person name="Guo C."/>
            <person name="Argimon S."/>
            <person name="Zhang W."/>
            <person name="Yang X."/>
            <person name="Jeffery I.B."/>
            <person name="Cooney J.C."/>
            <person name="Kagawa T.F."/>
            <person name="Liu W."/>
            <person name="Song Y."/>
            <person name="Salvetti E."/>
            <person name="Wrobel A."/>
            <person name="Rasinkangas P."/>
            <person name="Parkhill J."/>
            <person name="Rea M.C."/>
            <person name="O'Sullivan O."/>
            <person name="Ritari J."/>
            <person name="Douillard F.P."/>
            <person name="Paul Ross R."/>
            <person name="Yang R."/>
            <person name="Briner A.E."/>
            <person name="Felis G.E."/>
            <person name="de Vos W.M."/>
            <person name="Barrangou R."/>
            <person name="Klaenhammer T.R."/>
            <person name="Caufield P.W."/>
            <person name="Cui Y."/>
            <person name="Zhang H."/>
            <person name="O'Toole P.W."/>
        </authorList>
    </citation>
    <scope>NUCLEOTIDE SEQUENCE [LARGE SCALE GENOMIC DNA]</scope>
    <source>
        <strain evidence="10 11">DSM 16991</strain>
    </source>
</reference>
<dbReference type="PANTHER" id="PTHR11733">
    <property type="entry name" value="ZINC METALLOPROTEASE FAMILY M13 NEPRILYSIN-RELATED"/>
    <property type="match status" value="1"/>
</dbReference>
<dbReference type="InterPro" id="IPR008753">
    <property type="entry name" value="Peptidase_M13_N"/>
</dbReference>
<dbReference type="Gene3D" id="3.40.390.10">
    <property type="entry name" value="Collagenase (Catalytic Domain)"/>
    <property type="match status" value="1"/>
</dbReference>
<evidence type="ECO:0000256" key="2">
    <source>
        <dbReference type="ARBA" id="ARBA00007357"/>
    </source>
</evidence>
<dbReference type="EMBL" id="AZFW01000030">
    <property type="protein sequence ID" value="KRM28627.1"/>
    <property type="molecule type" value="Genomic_DNA"/>
</dbReference>
<dbReference type="PANTHER" id="PTHR11733:SF167">
    <property type="entry name" value="FI17812P1-RELATED"/>
    <property type="match status" value="1"/>
</dbReference>
<feature type="domain" description="Peptidase M13 C-terminal" evidence="8">
    <location>
        <begin position="452"/>
        <end position="642"/>
    </location>
</feature>
<feature type="domain" description="Peptidase M13 N-terminal" evidence="9">
    <location>
        <begin position="21"/>
        <end position="398"/>
    </location>
</feature>
<evidence type="ECO:0000256" key="5">
    <source>
        <dbReference type="ARBA" id="ARBA00022801"/>
    </source>
</evidence>
<comment type="similarity">
    <text evidence="2">Belongs to the peptidase M13 family.</text>
</comment>
<dbReference type="PRINTS" id="PR00786">
    <property type="entry name" value="NEPRILYSIN"/>
</dbReference>
<dbReference type="GO" id="GO:0004222">
    <property type="term" value="F:metalloendopeptidase activity"/>
    <property type="evidence" value="ECO:0007669"/>
    <property type="project" value="InterPro"/>
</dbReference>
<evidence type="ECO:0000259" key="9">
    <source>
        <dbReference type="Pfam" id="PF05649"/>
    </source>
</evidence>
<dbReference type="Gene3D" id="1.10.1380.10">
    <property type="entry name" value="Neutral endopeptidase , domain2"/>
    <property type="match status" value="1"/>
</dbReference>
<dbReference type="GO" id="GO:0005886">
    <property type="term" value="C:plasma membrane"/>
    <property type="evidence" value="ECO:0007669"/>
    <property type="project" value="TreeGrafter"/>
</dbReference>
<name>A0A0R1XPT4_9LACO</name>
<accession>A0A0R1XPT4</accession>
<keyword evidence="3" id="KW-0645">Protease</keyword>
<evidence type="ECO:0000256" key="4">
    <source>
        <dbReference type="ARBA" id="ARBA00022723"/>
    </source>
</evidence>
<sequence length="645" mass="73581">MLQRFYAADKGVYGSSGVAYKDDLYEAVNGKWEKKAKIPADRAGVGGFNDLSIDVENKLISDLNKMGELESTTDKPELQEAVRFFQLALDFGRRKKQKMAPVMPLLKRTIELKDFADLNAQAGSWYETFPVPFQFSVEPDMKDTAHNAVYAYGPGLILPDTTYYADDNPNRDTLLATWREMAVKLLVAAKFSEKDAERMADGALKFDRSLVPFSKSGEEWADYPAMYNPEPLDKFLTHSEMLNFRKFLDDLLPEEPGQIIVTEPRFFEHFNEVVNARTFRLLHDWMIIRFLIHASKYLSNDLRKVGDTFHRAITGSQKSPNKTKSAYYATNDYFDEVIGQYYGEKYFGDDARQDVRKMIDTMIKVYEDRLAHNDWLSEATRKSAIDKLEKIVVKVGYPDKLRPLYSEFKVDRQASLFDNVQEFDTLILRDMFAKLAKPVDRTEWGMPGSLVNAQYDPSRNDITFPAAILQSPFYSLKHSASRNYGGIGAVIAHEISHAFDNNGAKFDAYGNLKDWWTKEDLANFMKRTEAMVAEFDGLPYAGGKVNGKLILGENVADLGGMSAALEAAKQSKGVDLRAFFINWARVWRGKYTQANMTARLATDPHAPNVLRANMQPRNFQEFYDAFDVKPGDGMYMDPKQRVHIW</sequence>
<evidence type="ECO:0000256" key="7">
    <source>
        <dbReference type="ARBA" id="ARBA00023049"/>
    </source>
</evidence>
<dbReference type="Pfam" id="PF05649">
    <property type="entry name" value="Peptidase_M13_N"/>
    <property type="match status" value="1"/>
</dbReference>
<dbReference type="GO" id="GO:0016485">
    <property type="term" value="P:protein processing"/>
    <property type="evidence" value="ECO:0007669"/>
    <property type="project" value="TreeGrafter"/>
</dbReference>
<dbReference type="InterPro" id="IPR042089">
    <property type="entry name" value="Peptidase_M13_dom_2"/>
</dbReference>
<comment type="cofactor">
    <cofactor evidence="1">
        <name>Zn(2+)</name>
        <dbReference type="ChEBI" id="CHEBI:29105"/>
    </cofactor>
</comment>
<keyword evidence="4" id="KW-0479">Metal-binding</keyword>
<dbReference type="InterPro" id="IPR018497">
    <property type="entry name" value="Peptidase_M13_C"/>
</dbReference>
<organism evidence="10 11">
    <name type="scientific">Schleiferilactobacillus harbinensis DSM 16991</name>
    <dbReference type="NCBI Taxonomy" id="1122147"/>
    <lineage>
        <taxon>Bacteria</taxon>
        <taxon>Bacillati</taxon>
        <taxon>Bacillota</taxon>
        <taxon>Bacilli</taxon>
        <taxon>Lactobacillales</taxon>
        <taxon>Lactobacillaceae</taxon>
        <taxon>Schleiferilactobacillus</taxon>
    </lineage>
</organism>
<dbReference type="AlphaFoldDB" id="A0A0R1XPT4"/>
<dbReference type="CDD" id="cd08662">
    <property type="entry name" value="M13"/>
    <property type="match status" value="1"/>
</dbReference>
<evidence type="ECO:0000259" key="8">
    <source>
        <dbReference type="Pfam" id="PF01431"/>
    </source>
</evidence>
<evidence type="ECO:0000313" key="11">
    <source>
        <dbReference type="Proteomes" id="UP000050949"/>
    </source>
</evidence>
<evidence type="ECO:0000313" key="10">
    <source>
        <dbReference type="EMBL" id="KRM28627.1"/>
    </source>
</evidence>
<dbReference type="Proteomes" id="UP000050949">
    <property type="component" value="Unassembled WGS sequence"/>
</dbReference>
<dbReference type="SUPFAM" id="SSF55486">
    <property type="entry name" value="Metalloproteases ('zincins'), catalytic domain"/>
    <property type="match status" value="1"/>
</dbReference>
<keyword evidence="6" id="KW-0862">Zinc</keyword>
<evidence type="ECO:0000256" key="1">
    <source>
        <dbReference type="ARBA" id="ARBA00001947"/>
    </source>
</evidence>
<gene>
    <name evidence="10" type="ORF">FC91_GL001712</name>
</gene>
<evidence type="ECO:0000256" key="6">
    <source>
        <dbReference type="ARBA" id="ARBA00022833"/>
    </source>
</evidence>
<dbReference type="RefSeq" id="WP_027828543.1">
    <property type="nucleotide sequence ID" value="NZ_AUEH01000022.1"/>
</dbReference>
<keyword evidence="5" id="KW-0378">Hydrolase</keyword>
<protein>
    <submittedName>
        <fullName evidence="10">Neutral endopeptidase</fullName>
    </submittedName>
</protein>
<dbReference type="Pfam" id="PF01431">
    <property type="entry name" value="Peptidase_M13"/>
    <property type="match status" value="1"/>
</dbReference>
<dbReference type="eggNOG" id="COG3590">
    <property type="taxonomic scope" value="Bacteria"/>
</dbReference>
<dbReference type="InterPro" id="IPR000718">
    <property type="entry name" value="Peptidase_M13"/>
</dbReference>
<keyword evidence="7" id="KW-0482">Metalloprotease</keyword>
<dbReference type="PROSITE" id="PS51885">
    <property type="entry name" value="NEPRILYSIN"/>
    <property type="match status" value="1"/>
</dbReference>
<proteinExistence type="inferred from homology"/>
<comment type="caution">
    <text evidence="10">The sequence shown here is derived from an EMBL/GenBank/DDBJ whole genome shotgun (WGS) entry which is preliminary data.</text>
</comment>
<dbReference type="OrthoDB" id="9775677at2"/>
<dbReference type="PATRIC" id="fig|1122147.4.peg.1770"/>
<dbReference type="GO" id="GO:0046872">
    <property type="term" value="F:metal ion binding"/>
    <property type="evidence" value="ECO:0007669"/>
    <property type="project" value="UniProtKB-KW"/>
</dbReference>
<dbReference type="InterPro" id="IPR024079">
    <property type="entry name" value="MetalloPept_cat_dom_sf"/>
</dbReference>